<gene>
    <name evidence="2" type="ORF">LACBIDRAFT_323161</name>
</gene>
<accession>B0CZB3</accession>
<reference evidence="2 3" key="1">
    <citation type="journal article" date="2008" name="Nature">
        <title>The genome of Laccaria bicolor provides insights into mycorrhizal symbiosis.</title>
        <authorList>
            <person name="Martin F."/>
            <person name="Aerts A."/>
            <person name="Ahren D."/>
            <person name="Brun A."/>
            <person name="Danchin E.G.J."/>
            <person name="Duchaussoy F."/>
            <person name="Gibon J."/>
            <person name="Kohler A."/>
            <person name="Lindquist E."/>
            <person name="Pereda V."/>
            <person name="Salamov A."/>
            <person name="Shapiro H.J."/>
            <person name="Wuyts J."/>
            <person name="Blaudez D."/>
            <person name="Buee M."/>
            <person name="Brokstein P."/>
            <person name="Canbaeck B."/>
            <person name="Cohen D."/>
            <person name="Courty P.E."/>
            <person name="Coutinho P.M."/>
            <person name="Delaruelle C."/>
            <person name="Detter J.C."/>
            <person name="Deveau A."/>
            <person name="DiFazio S."/>
            <person name="Duplessis S."/>
            <person name="Fraissinet-Tachet L."/>
            <person name="Lucic E."/>
            <person name="Frey-Klett P."/>
            <person name="Fourrey C."/>
            <person name="Feussner I."/>
            <person name="Gay G."/>
            <person name="Grimwood J."/>
            <person name="Hoegger P.J."/>
            <person name="Jain P."/>
            <person name="Kilaru S."/>
            <person name="Labbe J."/>
            <person name="Lin Y.C."/>
            <person name="Legue V."/>
            <person name="Le Tacon F."/>
            <person name="Marmeisse R."/>
            <person name="Melayah D."/>
            <person name="Montanini B."/>
            <person name="Muratet M."/>
            <person name="Nehls U."/>
            <person name="Niculita-Hirzel H."/>
            <person name="Oudot-Le Secq M.P."/>
            <person name="Peter M."/>
            <person name="Quesneville H."/>
            <person name="Rajashekar B."/>
            <person name="Reich M."/>
            <person name="Rouhier N."/>
            <person name="Schmutz J."/>
            <person name="Yin T."/>
            <person name="Chalot M."/>
            <person name="Henrissat B."/>
            <person name="Kuees U."/>
            <person name="Lucas S."/>
            <person name="Van de Peer Y."/>
            <person name="Podila G.K."/>
            <person name="Polle A."/>
            <person name="Pukkila P.J."/>
            <person name="Richardson P.M."/>
            <person name="Rouze P."/>
            <person name="Sanders I.R."/>
            <person name="Stajich J.E."/>
            <person name="Tunlid A."/>
            <person name="Tuskan G."/>
            <person name="Grigoriev I.V."/>
        </authorList>
    </citation>
    <scope>NUCLEOTIDE SEQUENCE [LARGE SCALE GENOMIC DNA]</scope>
    <source>
        <strain evidence="3">S238N-H82 / ATCC MYA-4686</strain>
    </source>
</reference>
<dbReference type="PANTHER" id="PTHR33096:SF1">
    <property type="entry name" value="CXC1-LIKE CYSTEINE CLUSTER ASSOCIATED WITH KDZ TRANSPOSASES DOMAIN-CONTAINING PROTEIN"/>
    <property type="match status" value="1"/>
</dbReference>
<dbReference type="HOGENOM" id="CLU_013084_2_1_1"/>
<feature type="region of interest" description="Disordered" evidence="1">
    <location>
        <begin position="784"/>
        <end position="807"/>
    </location>
</feature>
<evidence type="ECO:0000313" key="3">
    <source>
        <dbReference type="Proteomes" id="UP000001194"/>
    </source>
</evidence>
<evidence type="ECO:0000313" key="2">
    <source>
        <dbReference type="EMBL" id="EDR12588.1"/>
    </source>
</evidence>
<feature type="compositionally biased region" description="Acidic residues" evidence="1">
    <location>
        <begin position="793"/>
        <end position="807"/>
    </location>
</feature>
<dbReference type="KEGG" id="lbc:LACBIDRAFT_323161"/>
<evidence type="ECO:0000256" key="1">
    <source>
        <dbReference type="SAM" id="MobiDB-lite"/>
    </source>
</evidence>
<name>B0CZB3_LACBS</name>
<dbReference type="OrthoDB" id="3246730at2759"/>
<dbReference type="PANTHER" id="PTHR33096">
    <property type="entry name" value="CXC2 DOMAIN-CONTAINING PROTEIN"/>
    <property type="match status" value="1"/>
</dbReference>
<proteinExistence type="predicted"/>
<dbReference type="InterPro" id="IPR040521">
    <property type="entry name" value="KDZ"/>
</dbReference>
<dbReference type="InParanoid" id="B0CZB3"/>
<dbReference type="RefSeq" id="XP_001876852.1">
    <property type="nucleotide sequence ID" value="XM_001876817.1"/>
</dbReference>
<protein>
    <submittedName>
        <fullName evidence="2">Predicted protein</fullName>
    </submittedName>
</protein>
<dbReference type="GeneID" id="6072630"/>
<keyword evidence="3" id="KW-1185">Reference proteome</keyword>
<sequence length="917" mass="103229">MDVDSILEGTAVVDLSHKGGDAGLANNDPPSSSCVLQGYYPVKVLDTYASSRRKVALREGDFSVPAAFVCEGIIPCAPHLATLAITVHVLELYRIASLRCPHLAINSFVKALCDLHGVPFRPYLRKQFSICFDVYLAILLCVDQRIQISLKRDDPGWRLRHTCPACTYKLTEEPKLLFSILVTMDGNDSLKHVQRRKAPPVDPGDGAPVIGQPNERKDERTVAPGYYITREQVDLWSQELVLEWIKEHENDTDIPSKAEESTPCEGRWKNMANDMNEKTQGMYDETGGFLSFCRHGFVLVIIDMVQSGELSKYPLATVKALLDAFGINIGGGYDIGCKFGITLSRSPLGPWAKGLNYRALVGCFHGHAHNRLCQLCFLATYVKGMGLEDLEGSERFFSKSNALTSGIRHAGVFNRKQRIVGFVIHMDQNETYQNLSEFLINNYKQAIGILNGEAAFIKQMRDQGIANTSVFREWLAEEKTYLEDLSREPLQCLHETLAMEYWQKLVNLGASQRRLATAVNAWMVLTPESITKTRDQTQSLETERRHAQEIEAKDLIVVQNLEVWMGVLHCWGPADDEWKQAAEMAGKRRYQRCLDSLEGLVVARMFKLTKMNMSQTGNALKSRSKAVHTALQNYNVAAQALVPPRAPLSWDNIVEYAFLSDSDLLSDTRSDVRLKVWAKPASRVLMDQHFKMEQVREEIARLNVEIPRLTMYICDEEAFLLQHEESLRDTDPPLSRQLHLRRLKLIRSNDLHLHWLEKLAIFPGFCGTIAPGTALDAVTEWADNLNRPTPQDPEQEEEEGGEEEEEELAAAEAANAFCLVAKGKGDSKLAVRDGRERKVMGKVLGMAWEDTGNELLLPTCDVVTESRIYFQPPGLIVDSAYNCARKDPPPTYLAVYQHCALASRRAKPRHCSTYRQN</sequence>
<dbReference type="AlphaFoldDB" id="B0CZB3"/>
<dbReference type="Pfam" id="PF18758">
    <property type="entry name" value="KDZ"/>
    <property type="match status" value="1"/>
</dbReference>
<dbReference type="EMBL" id="DS547094">
    <property type="protein sequence ID" value="EDR12588.1"/>
    <property type="molecule type" value="Genomic_DNA"/>
</dbReference>
<feature type="region of interest" description="Disordered" evidence="1">
    <location>
        <begin position="194"/>
        <end position="214"/>
    </location>
</feature>
<organism evidence="3">
    <name type="scientific">Laccaria bicolor (strain S238N-H82 / ATCC MYA-4686)</name>
    <name type="common">Bicoloured deceiver</name>
    <name type="synonym">Laccaria laccata var. bicolor</name>
    <dbReference type="NCBI Taxonomy" id="486041"/>
    <lineage>
        <taxon>Eukaryota</taxon>
        <taxon>Fungi</taxon>
        <taxon>Dikarya</taxon>
        <taxon>Basidiomycota</taxon>
        <taxon>Agaricomycotina</taxon>
        <taxon>Agaricomycetes</taxon>
        <taxon>Agaricomycetidae</taxon>
        <taxon>Agaricales</taxon>
        <taxon>Agaricineae</taxon>
        <taxon>Hydnangiaceae</taxon>
        <taxon>Laccaria</taxon>
    </lineage>
</organism>
<dbReference type="Proteomes" id="UP000001194">
    <property type="component" value="Unassembled WGS sequence"/>
</dbReference>